<organism evidence="1 2">
    <name type="scientific">Popillia japonica</name>
    <name type="common">Japanese beetle</name>
    <dbReference type="NCBI Taxonomy" id="7064"/>
    <lineage>
        <taxon>Eukaryota</taxon>
        <taxon>Metazoa</taxon>
        <taxon>Ecdysozoa</taxon>
        <taxon>Arthropoda</taxon>
        <taxon>Hexapoda</taxon>
        <taxon>Insecta</taxon>
        <taxon>Pterygota</taxon>
        <taxon>Neoptera</taxon>
        <taxon>Endopterygota</taxon>
        <taxon>Coleoptera</taxon>
        <taxon>Polyphaga</taxon>
        <taxon>Scarabaeiformia</taxon>
        <taxon>Scarabaeidae</taxon>
        <taxon>Rutelinae</taxon>
        <taxon>Popillia</taxon>
    </lineage>
</organism>
<sequence length="131" mass="14965">MKCQKSPSIPHLLKKLFKVKVQVWLGNPLNPEDWGWEIINNSLDSFVHRCVLTVQANLALMYQIQHSPVCTNCSGQSCSNVSNTADEDSYDIDEETREYLLLEESIEIQEEEEGSDEDIIVEVALEDYQSD</sequence>
<dbReference type="EMBL" id="JASPKY010000188">
    <property type="protein sequence ID" value="KAK9722408.1"/>
    <property type="molecule type" value="Genomic_DNA"/>
</dbReference>
<keyword evidence="2" id="KW-1185">Reference proteome</keyword>
<comment type="caution">
    <text evidence="1">The sequence shown here is derived from an EMBL/GenBank/DDBJ whole genome shotgun (WGS) entry which is preliminary data.</text>
</comment>
<protein>
    <submittedName>
        <fullName evidence="1">Uncharacterized protein</fullName>
    </submittedName>
</protein>
<dbReference type="AlphaFoldDB" id="A0AAW1KQD4"/>
<reference evidence="1 2" key="1">
    <citation type="journal article" date="2024" name="BMC Genomics">
        <title>De novo assembly and annotation of Popillia japonica's genome with initial clues to its potential as an invasive pest.</title>
        <authorList>
            <person name="Cucini C."/>
            <person name="Boschi S."/>
            <person name="Funari R."/>
            <person name="Cardaioli E."/>
            <person name="Iannotti N."/>
            <person name="Marturano G."/>
            <person name="Paoli F."/>
            <person name="Bruttini M."/>
            <person name="Carapelli A."/>
            <person name="Frati F."/>
            <person name="Nardi F."/>
        </authorList>
    </citation>
    <scope>NUCLEOTIDE SEQUENCE [LARGE SCALE GENOMIC DNA]</scope>
    <source>
        <strain evidence="1">DMR45628</strain>
    </source>
</reference>
<proteinExistence type="predicted"/>
<evidence type="ECO:0000313" key="2">
    <source>
        <dbReference type="Proteomes" id="UP001458880"/>
    </source>
</evidence>
<name>A0AAW1KQD4_POPJA</name>
<accession>A0AAW1KQD4</accession>
<gene>
    <name evidence="1" type="ORF">QE152_g19715</name>
</gene>
<dbReference type="Proteomes" id="UP001458880">
    <property type="component" value="Unassembled WGS sequence"/>
</dbReference>
<evidence type="ECO:0000313" key="1">
    <source>
        <dbReference type="EMBL" id="KAK9722408.1"/>
    </source>
</evidence>